<protein>
    <submittedName>
        <fullName evidence="1">Uncharacterized protein</fullName>
    </submittedName>
</protein>
<evidence type="ECO:0000313" key="2">
    <source>
        <dbReference type="Proteomes" id="UP001234297"/>
    </source>
</evidence>
<dbReference type="EMBL" id="CM056816">
    <property type="protein sequence ID" value="KAJ8633027.1"/>
    <property type="molecule type" value="Genomic_DNA"/>
</dbReference>
<comment type="caution">
    <text evidence="1">The sequence shown here is derived from an EMBL/GenBank/DDBJ whole genome shotgun (WGS) entry which is preliminary data.</text>
</comment>
<name>A0ACC2LHR8_PERAE</name>
<proteinExistence type="predicted"/>
<keyword evidence="2" id="KW-1185">Reference proteome</keyword>
<accession>A0ACC2LHR8</accession>
<organism evidence="1 2">
    <name type="scientific">Persea americana</name>
    <name type="common">Avocado</name>
    <dbReference type="NCBI Taxonomy" id="3435"/>
    <lineage>
        <taxon>Eukaryota</taxon>
        <taxon>Viridiplantae</taxon>
        <taxon>Streptophyta</taxon>
        <taxon>Embryophyta</taxon>
        <taxon>Tracheophyta</taxon>
        <taxon>Spermatophyta</taxon>
        <taxon>Magnoliopsida</taxon>
        <taxon>Magnoliidae</taxon>
        <taxon>Laurales</taxon>
        <taxon>Lauraceae</taxon>
        <taxon>Persea</taxon>
    </lineage>
</organism>
<dbReference type="Proteomes" id="UP001234297">
    <property type="component" value="Chromosome 8"/>
</dbReference>
<evidence type="ECO:0000313" key="1">
    <source>
        <dbReference type="EMBL" id="KAJ8633027.1"/>
    </source>
</evidence>
<gene>
    <name evidence="1" type="ORF">MRB53_026363</name>
</gene>
<reference evidence="1 2" key="1">
    <citation type="journal article" date="2022" name="Hortic Res">
        <title>A haplotype resolved chromosomal level avocado genome allows analysis of novel avocado genes.</title>
        <authorList>
            <person name="Nath O."/>
            <person name="Fletcher S.J."/>
            <person name="Hayward A."/>
            <person name="Shaw L.M."/>
            <person name="Masouleh A.K."/>
            <person name="Furtado A."/>
            <person name="Henry R.J."/>
            <person name="Mitter N."/>
        </authorList>
    </citation>
    <scope>NUCLEOTIDE SEQUENCE [LARGE SCALE GENOMIC DNA]</scope>
    <source>
        <strain evidence="2">cv. Hass</strain>
    </source>
</reference>
<sequence length="75" mass="8549">MSSHTNKEKTLVPSKDFLLSSLPTYTTSTTIVLFHQISNRYSSYFNGRILNPISDGDQESSGYYLQLLQEHDEFG</sequence>